<dbReference type="InterPro" id="IPR029058">
    <property type="entry name" value="AB_hydrolase_fold"/>
</dbReference>
<feature type="binding site" evidence="5">
    <location>
        <position position="234"/>
    </location>
    <ligand>
        <name>substrate</name>
    </ligand>
</feature>
<feature type="binding site" evidence="5">
    <location>
        <begin position="142"/>
        <end position="146"/>
    </location>
    <ligand>
        <name>substrate</name>
    </ligand>
</feature>
<dbReference type="Gene3D" id="3.40.50.1820">
    <property type="entry name" value="alpha/beta hydrolase"/>
    <property type="match status" value="1"/>
</dbReference>
<evidence type="ECO:0000256" key="1">
    <source>
        <dbReference type="ARBA" id="ARBA00022487"/>
    </source>
</evidence>
<keyword evidence="2 5" id="KW-0963">Cytoplasm</keyword>
<keyword evidence="4 5" id="KW-0378">Hydrolase</keyword>
<keyword evidence="8" id="KW-1185">Reference proteome</keyword>
<accession>A0A4R6NZZ4</accession>
<evidence type="ECO:0000256" key="4">
    <source>
        <dbReference type="ARBA" id="ARBA00022801"/>
    </source>
</evidence>
<dbReference type="Pfam" id="PF00561">
    <property type="entry name" value="Abhydrolase_1"/>
    <property type="match status" value="1"/>
</dbReference>
<sequence>MTISKSVHGAGADIVVIHGWGMNSNVWQTLIPELSDSFRVTSVDLPGFGDSNDQQLADSVAAVCEQLLPALPESFHILGWSMGGLIATELALSQQQRVLSLATVGSSPFFIEESSWPGIKASLMQQFYQQLDQDFGKTIERFMAVQAMGSPHAKALIKQVREWVFAKPMANQQSLLAGLKLLEETDFRAKLGEINQPFIRFYGRLDSLVPAAAINLIDELAPNSECEVFAHCAHMPFISQPHDFANRYRRFLSAV</sequence>
<comment type="caution">
    <text evidence="7">The sequence shown here is derived from an EMBL/GenBank/DDBJ whole genome shotgun (WGS) entry which is preliminary data.</text>
</comment>
<dbReference type="PANTHER" id="PTHR43798:SF31">
    <property type="entry name" value="AB HYDROLASE SUPERFAMILY PROTEIN YCLE"/>
    <property type="match status" value="1"/>
</dbReference>
<dbReference type="EC" id="3.1.1.85" evidence="5"/>
<evidence type="ECO:0000256" key="5">
    <source>
        <dbReference type="HAMAP-Rule" id="MF_01260"/>
    </source>
</evidence>
<keyword evidence="3 5" id="KW-0093">Biotin biosynthesis</keyword>
<dbReference type="InterPro" id="IPR010076">
    <property type="entry name" value="BioH"/>
</dbReference>
<comment type="pathway">
    <text evidence="5">Cofactor biosynthesis; biotin biosynthesis.</text>
</comment>
<comment type="subcellular location">
    <subcellularLocation>
        <location evidence="5">Cytoplasm</location>
    </subcellularLocation>
</comment>
<feature type="active site" description="Nucleophile" evidence="5">
    <location>
        <position position="81"/>
    </location>
</feature>
<feature type="binding site" evidence="5">
    <location>
        <position position="20"/>
    </location>
    <ligand>
        <name>substrate</name>
    </ligand>
</feature>
<proteinExistence type="inferred from homology"/>
<dbReference type="GO" id="GO:0016020">
    <property type="term" value="C:membrane"/>
    <property type="evidence" value="ECO:0007669"/>
    <property type="project" value="TreeGrafter"/>
</dbReference>
<evidence type="ECO:0000256" key="2">
    <source>
        <dbReference type="ARBA" id="ARBA00022490"/>
    </source>
</evidence>
<dbReference type="RefSeq" id="WP_133540472.1">
    <property type="nucleotide sequence ID" value="NZ_SNXI01000018.1"/>
</dbReference>
<evidence type="ECO:0000313" key="8">
    <source>
        <dbReference type="Proteomes" id="UP000295531"/>
    </source>
</evidence>
<feature type="active site" evidence="5">
    <location>
        <position position="234"/>
    </location>
</feature>
<dbReference type="GO" id="GO:0005737">
    <property type="term" value="C:cytoplasm"/>
    <property type="evidence" value="ECO:0007669"/>
    <property type="project" value="UniProtKB-SubCell"/>
</dbReference>
<evidence type="ECO:0000313" key="7">
    <source>
        <dbReference type="EMBL" id="TDP29048.1"/>
    </source>
</evidence>
<comment type="catalytic activity">
    <reaction evidence="5">
        <text>6-carboxyhexanoyl-[ACP] methyl ester + H2O = 6-carboxyhexanoyl-[ACP] + methanol + H(+)</text>
        <dbReference type="Rhea" id="RHEA:42700"/>
        <dbReference type="Rhea" id="RHEA-COMP:9955"/>
        <dbReference type="Rhea" id="RHEA-COMP:10186"/>
        <dbReference type="ChEBI" id="CHEBI:15377"/>
        <dbReference type="ChEBI" id="CHEBI:15378"/>
        <dbReference type="ChEBI" id="CHEBI:17790"/>
        <dbReference type="ChEBI" id="CHEBI:78846"/>
        <dbReference type="ChEBI" id="CHEBI:82735"/>
        <dbReference type="EC" id="3.1.1.85"/>
    </reaction>
</comment>
<dbReference type="EMBL" id="SNXI01000018">
    <property type="protein sequence ID" value="TDP29048.1"/>
    <property type="molecule type" value="Genomic_DNA"/>
</dbReference>
<dbReference type="NCBIfam" id="TIGR01738">
    <property type="entry name" value="bioH"/>
    <property type="match status" value="1"/>
</dbReference>
<dbReference type="AlphaFoldDB" id="A0A4R6NZZ4"/>
<dbReference type="PANTHER" id="PTHR43798">
    <property type="entry name" value="MONOACYLGLYCEROL LIPASE"/>
    <property type="match status" value="1"/>
</dbReference>
<name>A0A4R6NZZ4_9GAMM</name>
<dbReference type="HAMAP" id="MF_01260">
    <property type="entry name" value="Carboxylester"/>
    <property type="match status" value="1"/>
</dbReference>
<dbReference type="Proteomes" id="UP000295531">
    <property type="component" value="Unassembled WGS sequence"/>
</dbReference>
<protein>
    <recommendedName>
        <fullName evidence="5">Pimeloyl-[acyl-carrier protein] methyl ester esterase</fullName>
        <ecNumber evidence="5">3.1.1.85</ecNumber>
    </recommendedName>
    <alternativeName>
        <fullName evidence="5">Biotin synthesis protein BioH</fullName>
    </alternativeName>
    <alternativeName>
        <fullName evidence="5">Carboxylesterase BioH</fullName>
    </alternativeName>
</protein>
<comment type="function">
    <text evidence="5">The physiological role of BioH is to remove the methyl group introduced by BioC when the pimeloyl moiety is complete. It allows to synthesize pimeloyl-ACP via the fatty acid synthetic pathway through the hydrolysis of the ester bonds of pimeloyl-ACP esters.</text>
</comment>
<dbReference type="GO" id="GO:0009102">
    <property type="term" value="P:biotin biosynthetic process"/>
    <property type="evidence" value="ECO:0007669"/>
    <property type="project" value="UniProtKB-UniRule"/>
</dbReference>
<dbReference type="GO" id="GO:0090499">
    <property type="term" value="F:pimelyl-[acyl-carrier protein] methyl ester esterase activity"/>
    <property type="evidence" value="ECO:0007669"/>
    <property type="project" value="UniProtKB-EC"/>
</dbReference>
<evidence type="ECO:0000256" key="3">
    <source>
        <dbReference type="ARBA" id="ARBA00022756"/>
    </source>
</evidence>
<feature type="active site" evidence="5">
    <location>
        <position position="206"/>
    </location>
</feature>
<organism evidence="7 8">
    <name type="scientific">Idiomarina aquatica</name>
    <dbReference type="NCBI Taxonomy" id="1327752"/>
    <lineage>
        <taxon>Bacteria</taxon>
        <taxon>Pseudomonadati</taxon>
        <taxon>Pseudomonadota</taxon>
        <taxon>Gammaproteobacteria</taxon>
        <taxon>Alteromonadales</taxon>
        <taxon>Idiomarinaceae</taxon>
        <taxon>Idiomarina</taxon>
    </lineage>
</organism>
<keyword evidence="1 5" id="KW-0719">Serine esterase</keyword>
<comment type="subunit">
    <text evidence="5">Monomer.</text>
</comment>
<dbReference type="InterPro" id="IPR000073">
    <property type="entry name" value="AB_hydrolase_1"/>
</dbReference>
<dbReference type="InterPro" id="IPR050266">
    <property type="entry name" value="AB_hydrolase_sf"/>
</dbReference>
<gene>
    <name evidence="5" type="primary">bioH</name>
    <name evidence="7" type="ORF">DEU29_11817</name>
</gene>
<evidence type="ECO:0000259" key="6">
    <source>
        <dbReference type="Pfam" id="PF00561"/>
    </source>
</evidence>
<dbReference type="SUPFAM" id="SSF53474">
    <property type="entry name" value="alpha/beta-Hydrolases"/>
    <property type="match status" value="1"/>
</dbReference>
<reference evidence="7 8" key="1">
    <citation type="submission" date="2019-03" db="EMBL/GenBank/DDBJ databases">
        <title>Freshwater and sediment microbial communities from various areas in North America, analyzing microbe dynamics in response to fracking.</title>
        <authorList>
            <person name="Lamendella R."/>
        </authorList>
    </citation>
    <scope>NUCLEOTIDE SEQUENCE [LARGE SCALE GENOMIC DNA]</scope>
    <source>
        <strain evidence="7 8">18_TX</strain>
    </source>
</reference>
<comment type="similarity">
    <text evidence="5">Belongs to the AB hydrolase superfamily. Carboxylesterase BioH family.</text>
</comment>
<dbReference type="UniPathway" id="UPA00078"/>
<feature type="binding site" evidence="5">
    <location>
        <begin position="81"/>
        <end position="82"/>
    </location>
    <ligand>
        <name>substrate</name>
    </ligand>
</feature>
<feature type="domain" description="AB hydrolase-1" evidence="6">
    <location>
        <begin position="14"/>
        <end position="239"/>
    </location>
</feature>
<dbReference type="OrthoDB" id="9780744at2"/>